<dbReference type="GO" id="GO:0005829">
    <property type="term" value="C:cytosol"/>
    <property type="evidence" value="ECO:0007669"/>
    <property type="project" value="TreeGrafter"/>
</dbReference>
<dbReference type="HOGENOM" id="CLU_605526_0_0_1"/>
<dbReference type="EMBL" id="ALBS01000206">
    <property type="protein sequence ID" value="EJT48306.1"/>
    <property type="molecule type" value="Genomic_DNA"/>
</dbReference>
<protein>
    <submittedName>
        <fullName evidence="3">Uncharacterized protein</fullName>
    </submittedName>
</protein>
<comment type="caution">
    <text evidence="3">The sequence shown here is derived from an EMBL/GenBank/DDBJ whole genome shotgun (WGS) entry which is preliminary data.</text>
</comment>
<evidence type="ECO:0000256" key="2">
    <source>
        <dbReference type="SAM" id="MobiDB-lite"/>
    </source>
</evidence>
<comment type="similarity">
    <text evidence="1">Belongs to the TTI2 family.</text>
</comment>
<feature type="region of interest" description="Disordered" evidence="2">
    <location>
        <begin position="1"/>
        <end position="52"/>
    </location>
</feature>
<dbReference type="RefSeq" id="XP_014179325.1">
    <property type="nucleotide sequence ID" value="XM_014323850.1"/>
</dbReference>
<dbReference type="PANTHER" id="PTHR32226">
    <property type="entry name" value="TELO2-INTERACTING PROTEIN 2"/>
    <property type="match status" value="1"/>
</dbReference>
<sequence>MALIEEIEDDKRRSPSPIKVEEITDEEDEKPRKPKVAPPPPAATSAPPAPVSDFQKKLQDLTSKMALPSDLLPAFMSEQAGKLLVDVSAQKLTSAPIVFESYKDQVQRCLARLFPLIQSPDWASLSFEEQASTLSQILRLRGNDAWTSPGISDMVDTSGVDTTELSRYNLISVLRPLFSPHPYISNNRAVAKPLGGAEAMDDLQETSTYKTQNGWGSANLLHWSSSVLPPIQLEKQLNLILPPTLTMMDDWEPFWRLKGIWVLSGWLRNMDKEELKRRNLNSLLLKSLLHTLSLHAKDSGVVLNTIVGFLLDDFKGEKRADILNEIVDKACISAWSYASGEDAKAMLIQAAVDWETMCGVLGAGVARWLKAAIPSLLAPLEIPPMPSNLSHLKANLSALLATAQTLKGTGRISRWRGQILSMIAKMWVMLCERWPEAGGADMVDDTNGSEKEQVAQIKSLARGICDLIADECPSVRANEFQSLLDLNKALFAPLVSAPS</sequence>
<accession>J5SZ43</accession>
<feature type="compositionally biased region" description="Pro residues" evidence="2">
    <location>
        <begin position="36"/>
        <end position="50"/>
    </location>
</feature>
<reference evidence="3 4" key="1">
    <citation type="journal article" date="2012" name="Eukaryot. Cell">
        <title>Draft genome sequence of CBS 2479, the standard type strain of Trichosporon asahii.</title>
        <authorList>
            <person name="Yang R.Y."/>
            <person name="Li H.T."/>
            <person name="Zhu H."/>
            <person name="Zhou G.P."/>
            <person name="Wang M."/>
            <person name="Wang L."/>
        </authorList>
    </citation>
    <scope>NUCLEOTIDE SEQUENCE [LARGE SCALE GENOMIC DNA]</scope>
    <source>
        <strain evidence="4">ATCC 90039 / CBS 2479 / JCM 2466 / KCTC 7840 / NCYC 2677 / UAMH 7654</strain>
    </source>
</reference>
<dbReference type="KEGG" id="tasa:A1Q1_02589"/>
<name>J5SZ43_TRIAS</name>
<dbReference type="InterPro" id="IPR018870">
    <property type="entry name" value="Tti2"/>
</dbReference>
<evidence type="ECO:0000313" key="4">
    <source>
        <dbReference type="Proteomes" id="UP000002748"/>
    </source>
</evidence>
<evidence type="ECO:0000313" key="3">
    <source>
        <dbReference type="EMBL" id="EJT48306.1"/>
    </source>
</evidence>
<dbReference type="PANTHER" id="PTHR32226:SF2">
    <property type="entry name" value="TELO2-INTERACTING PROTEIN 2"/>
    <property type="match status" value="1"/>
</dbReference>
<evidence type="ECO:0000256" key="1">
    <source>
        <dbReference type="ARBA" id="ARBA00034736"/>
    </source>
</evidence>
<dbReference type="GO" id="GO:0110078">
    <property type="term" value="C:TTT Hsp90 cochaperone complex"/>
    <property type="evidence" value="ECO:0007669"/>
    <property type="project" value="InterPro"/>
</dbReference>
<gene>
    <name evidence="3" type="ORF">A1Q1_02589</name>
</gene>
<dbReference type="OrthoDB" id="6417021at2759"/>
<dbReference type="Proteomes" id="UP000002748">
    <property type="component" value="Unassembled WGS sequence"/>
</dbReference>
<dbReference type="GeneID" id="25986102"/>
<dbReference type="GO" id="GO:0005634">
    <property type="term" value="C:nucleus"/>
    <property type="evidence" value="ECO:0007669"/>
    <property type="project" value="TreeGrafter"/>
</dbReference>
<proteinExistence type="inferred from homology"/>
<dbReference type="Pfam" id="PF10521">
    <property type="entry name" value="Tti2"/>
    <property type="match status" value="1"/>
</dbReference>
<organism evidence="3 4">
    <name type="scientific">Trichosporon asahii var. asahii (strain ATCC 90039 / CBS 2479 / JCM 2466 / KCTC 7840 / NBRC 103889/ NCYC 2677 / UAMH 7654)</name>
    <name type="common">Yeast</name>
    <dbReference type="NCBI Taxonomy" id="1186058"/>
    <lineage>
        <taxon>Eukaryota</taxon>
        <taxon>Fungi</taxon>
        <taxon>Dikarya</taxon>
        <taxon>Basidiomycota</taxon>
        <taxon>Agaricomycotina</taxon>
        <taxon>Tremellomycetes</taxon>
        <taxon>Trichosporonales</taxon>
        <taxon>Trichosporonaceae</taxon>
        <taxon>Trichosporon</taxon>
    </lineage>
</organism>
<dbReference type="VEuPathDB" id="FungiDB:A1Q1_02589"/>
<dbReference type="AlphaFoldDB" id="J5SZ43"/>